<sequence length="804" mass="90422">MIGKFPSVTLKEELKSLKSAAFKLAVNARGDVVNLQNRADDHQMNWVIDPAYLEQIGYPDQDKLFGEFTLTIGGRVYRSYDYQPQVTTEDQQVTVTYLVADLVLTERYRLEDQRVVWAIDLQNPTEEPVTLTNLGVWASLAYVMFRDKNVHRNMSDSAAVFPSISANFTKLAGVRRDNQGPNLGLYQTAGEMRSVGTYNEWTNRFFENVSPSLDGLLFHQLVLAGGYAAGQAPKNDWIYSSDWVTLAPQMTQQWEFVLQPFTTPDDFQRVAGLNGHPQITYDPLLFTGQMTNIHITVPAGHHLERLTLVHQAAGQMVERDVTDDYRDGWLRTLISGMGEHCLHVTLTDGREDLVVFNVMDSVRDLVETRVAWLTDHAYNGKSAEPQDAFTPISNQGESLGKLSLILQANLLHRTDQTVEQVRKVEASAVNYVKNKWFTDGDFLKPVNLYGDFYRDMDFEYIGHVYYLLAQFDQSTLALHSAATYLKWAAQVFNLRVNADLHTSVRAKEEAHMLGVYFLYINDLLADLKTHGLTAEYQQIKQCWEEATQRVAAHSQDYQAAITEHFYDNAGFGPATGALANAGYLKEARRYAELLKANIGYSNDFRSQAPDRWWEAQSYMIHSLWGGITAASALDAYEVLDDDALLLGAYRAFVGVLYMYDSHATTIANPLAAGEAASTYSIAGPNINRPDLSRNRFGQSTFAQDGGIYSRLFPDGDTGQADWDMGEELAAYLKGFGQTAYLYQRANGDLAVVNGRLNQLSPTQYEVTNLAPYPRQVKFVHRHQSCQSTAPTVIYDTMQGFITKD</sequence>
<name>A0A0R1JYK8_9LACO</name>
<evidence type="ECO:0000313" key="2">
    <source>
        <dbReference type="Proteomes" id="UP000051162"/>
    </source>
</evidence>
<dbReference type="EMBL" id="AZDT01000062">
    <property type="protein sequence ID" value="KRK73473.1"/>
    <property type="molecule type" value="Genomic_DNA"/>
</dbReference>
<gene>
    <name evidence="1" type="ORF">FD30_GL000731</name>
</gene>
<dbReference type="AlphaFoldDB" id="A0A0R1JYK8"/>
<dbReference type="PATRIC" id="fig|1423773.3.peg.746"/>
<evidence type="ECO:0000313" key="1">
    <source>
        <dbReference type="EMBL" id="KRK73473.1"/>
    </source>
</evidence>
<dbReference type="Proteomes" id="UP000051162">
    <property type="component" value="Unassembled WGS sequence"/>
</dbReference>
<proteinExistence type="predicted"/>
<reference evidence="1 2" key="1">
    <citation type="journal article" date="2015" name="Genome Announc.">
        <title>Expanding the biotechnology potential of lactobacilli through comparative genomics of 213 strains and associated genera.</title>
        <authorList>
            <person name="Sun Z."/>
            <person name="Harris H.M."/>
            <person name="McCann A."/>
            <person name="Guo C."/>
            <person name="Argimon S."/>
            <person name="Zhang W."/>
            <person name="Yang X."/>
            <person name="Jeffery I.B."/>
            <person name="Cooney J.C."/>
            <person name="Kagawa T.F."/>
            <person name="Liu W."/>
            <person name="Song Y."/>
            <person name="Salvetti E."/>
            <person name="Wrobel A."/>
            <person name="Rasinkangas P."/>
            <person name="Parkhill J."/>
            <person name="Rea M.C."/>
            <person name="O'Sullivan O."/>
            <person name="Ritari J."/>
            <person name="Douillard F.P."/>
            <person name="Paul Ross R."/>
            <person name="Yang R."/>
            <person name="Briner A.E."/>
            <person name="Felis G.E."/>
            <person name="de Vos W.M."/>
            <person name="Barrangou R."/>
            <person name="Klaenhammer T.R."/>
            <person name="Caufield P.W."/>
            <person name="Cui Y."/>
            <person name="Zhang H."/>
            <person name="O'Toole P.W."/>
        </authorList>
    </citation>
    <scope>NUCLEOTIDE SEQUENCE [LARGE SCALE GENOMIC DNA]</scope>
    <source>
        <strain evidence="1 2">DSM 19117</strain>
    </source>
</reference>
<accession>A0A0R1JYK8</accession>
<protein>
    <submittedName>
        <fullName evidence="1">Uncharacterized protein</fullName>
    </submittedName>
</protein>
<keyword evidence="2" id="KW-1185">Reference proteome</keyword>
<dbReference type="STRING" id="1423773.FD30_GL000731"/>
<organism evidence="1 2">
    <name type="scientific">Levilactobacillus namurensis DSM 19117</name>
    <dbReference type="NCBI Taxonomy" id="1423773"/>
    <lineage>
        <taxon>Bacteria</taxon>
        <taxon>Bacillati</taxon>
        <taxon>Bacillota</taxon>
        <taxon>Bacilli</taxon>
        <taxon>Lactobacillales</taxon>
        <taxon>Lactobacillaceae</taxon>
        <taxon>Levilactobacillus</taxon>
    </lineage>
</organism>
<comment type="caution">
    <text evidence="1">The sequence shown here is derived from an EMBL/GenBank/DDBJ whole genome shotgun (WGS) entry which is preliminary data.</text>
</comment>